<keyword evidence="6" id="KW-0812">Transmembrane</keyword>
<dbReference type="PANTHER" id="PTHR19300">
    <property type="entry name" value="BETA-1,4-GALACTOSYLTRANSFERASE"/>
    <property type="match status" value="1"/>
</dbReference>
<evidence type="ECO:0000256" key="9">
    <source>
        <dbReference type="ARBA" id="ARBA00023136"/>
    </source>
</evidence>
<dbReference type="InterPro" id="IPR027995">
    <property type="entry name" value="Galactosyl_T_N"/>
</dbReference>
<evidence type="ECO:0000256" key="8">
    <source>
        <dbReference type="ARBA" id="ARBA00022989"/>
    </source>
</evidence>
<evidence type="ECO:0000256" key="6">
    <source>
        <dbReference type="ARBA" id="ARBA00022692"/>
    </source>
</evidence>
<comment type="pathway">
    <text evidence="2">Protein modification; protein glycosylation.</text>
</comment>
<dbReference type="SUPFAM" id="SSF53448">
    <property type="entry name" value="Nucleotide-diphospho-sugar transferases"/>
    <property type="match status" value="1"/>
</dbReference>
<dbReference type="InterPro" id="IPR003859">
    <property type="entry name" value="Galactosyl_T"/>
</dbReference>
<evidence type="ECO:0000256" key="1">
    <source>
        <dbReference type="ARBA" id="ARBA00004606"/>
    </source>
</evidence>
<keyword evidence="8" id="KW-1133">Transmembrane helix</keyword>
<dbReference type="Gene3D" id="3.90.550.10">
    <property type="entry name" value="Spore Coat Polysaccharide Biosynthesis Protein SpsA, Chain A"/>
    <property type="match status" value="1"/>
</dbReference>
<evidence type="ECO:0000256" key="3">
    <source>
        <dbReference type="ARBA" id="ARBA00005735"/>
    </source>
</evidence>
<dbReference type="Pfam" id="PF13733">
    <property type="entry name" value="Glyco_transf_7N"/>
    <property type="match status" value="1"/>
</dbReference>
<dbReference type="InterPro" id="IPR029044">
    <property type="entry name" value="Nucleotide-diphossugar_trans"/>
</dbReference>
<proteinExistence type="inferred from homology"/>
<sequence length="827" mass="96613">MVHFLQSIARNLFRLLLPTRCIRRVGQRRNTKVFIFSLTLFSLALVMTRRNESLLTKDIVKSNVKEVLFTEKTEEIIPKALREVEEYDVKDDPPARHLMGLKNCSEYPSKLVGALNINPNITPSFDEVERVSGTQFLKGGCYTPANCKPLQKVAIIIPFKDREAHLKTLLFYLHPMLQKQMIQYCVYVAEQLDEGQFNKAMLMNAAFQEVMKRDFYDCIIFHDVDMIPENDKNLYMCGEQPRHLSPAIDKFEYKPHYGTDFGGVTGITPAQYRKANGHSNQFWGWGGEDNDMEFRIRYNKMKIIPSDLNIGRYKMIVHKHPWKFHPSEFPHRLNDTRVARAKSDGLKDLHYRLVNVDSHPTYTKLFIDIRRIEVKRIILYIDGKPAMDFDIKPGPCRWEKFEGKYLDFSIDLSTLKETSHLRSLRVNQPPPPPPGVDIKIPTTPENIRFSLMENFTEALEICQKIAPECQGVLQENEGDRYSLRRSNIPRYTVVSGPAQPQILQDKTLNVIPKKKYYFPKKTSFVRYCPGDSQYFQALKNPLKIDLEINQSVVQHTYGFDVHFSVLLQPADYLYYTDQKHFESQIAKGKSIYTFGWPKGKSPDFSLPDTPRQFTFRTEDFALPSIPGCYAVESKIQDRLGQPYYQWNWWFEAKSDDREQDAAVREAYWTRRMQEHAAKSMISQKKMEDTRKQALQAKREQQFQNEMRKIHKHELALQQKHLAEKGYVSKTDNSKVSEMHQSVQKLKTKENIVKKAPEEKSGHLYKDHIAGGKIRLLDPNKTLPPIVQVVPTHNMEEKRKPAVQRMYHMHMPDHLRKKMEEQKSQENL</sequence>
<evidence type="ECO:0000259" key="12">
    <source>
        <dbReference type="Pfam" id="PF13733"/>
    </source>
</evidence>
<name>A0ABP0GT39_CLALP</name>
<evidence type="ECO:0000256" key="7">
    <source>
        <dbReference type="ARBA" id="ARBA00022968"/>
    </source>
</evidence>
<feature type="domain" description="Galactosyltransferase C-terminal" evidence="11">
    <location>
        <begin position="242"/>
        <end position="319"/>
    </location>
</feature>
<evidence type="ECO:0000313" key="13">
    <source>
        <dbReference type="EMBL" id="CAK8694898.1"/>
    </source>
</evidence>
<dbReference type="InterPro" id="IPR027791">
    <property type="entry name" value="Galactosyl_T_C"/>
</dbReference>
<evidence type="ECO:0000256" key="2">
    <source>
        <dbReference type="ARBA" id="ARBA00004922"/>
    </source>
</evidence>
<accession>A0ABP0GT39</accession>
<gene>
    <name evidence="13" type="ORF">CVLEPA_LOCUS28225</name>
</gene>
<dbReference type="CDD" id="cd00899">
    <property type="entry name" value="b4GalT"/>
    <property type="match status" value="1"/>
</dbReference>
<dbReference type="Proteomes" id="UP001642483">
    <property type="component" value="Unassembled WGS sequence"/>
</dbReference>
<keyword evidence="10" id="KW-0325">Glycoprotein</keyword>
<keyword evidence="7" id="KW-0735">Signal-anchor</keyword>
<feature type="domain" description="Galactosyltransferase N-terminal" evidence="12">
    <location>
        <begin position="104"/>
        <end position="237"/>
    </location>
</feature>
<evidence type="ECO:0000313" key="14">
    <source>
        <dbReference type="Proteomes" id="UP001642483"/>
    </source>
</evidence>
<keyword evidence="5" id="KW-0808">Transferase</keyword>
<comment type="similarity">
    <text evidence="3">Belongs to the glycosyltransferase 7 family.</text>
</comment>
<keyword evidence="9" id="KW-0472">Membrane</keyword>
<protein>
    <submittedName>
        <fullName evidence="13">Uncharacterized protein</fullName>
    </submittedName>
</protein>
<dbReference type="PRINTS" id="PR02050">
    <property type="entry name" value="B14GALTRFASE"/>
</dbReference>
<dbReference type="EMBL" id="CAWYQH010000141">
    <property type="protein sequence ID" value="CAK8694898.1"/>
    <property type="molecule type" value="Genomic_DNA"/>
</dbReference>
<evidence type="ECO:0000256" key="10">
    <source>
        <dbReference type="ARBA" id="ARBA00023180"/>
    </source>
</evidence>
<organism evidence="13 14">
    <name type="scientific">Clavelina lepadiformis</name>
    <name type="common">Light-bulb sea squirt</name>
    <name type="synonym">Ascidia lepadiformis</name>
    <dbReference type="NCBI Taxonomy" id="159417"/>
    <lineage>
        <taxon>Eukaryota</taxon>
        <taxon>Metazoa</taxon>
        <taxon>Chordata</taxon>
        <taxon>Tunicata</taxon>
        <taxon>Ascidiacea</taxon>
        <taxon>Aplousobranchia</taxon>
        <taxon>Clavelinidae</taxon>
        <taxon>Clavelina</taxon>
    </lineage>
</organism>
<keyword evidence="4" id="KW-0328">Glycosyltransferase</keyword>
<comment type="subcellular location">
    <subcellularLocation>
        <location evidence="1">Membrane</location>
        <topology evidence="1">Single-pass type II membrane protein</topology>
    </subcellularLocation>
</comment>
<evidence type="ECO:0000256" key="5">
    <source>
        <dbReference type="ARBA" id="ARBA00022679"/>
    </source>
</evidence>
<comment type="caution">
    <text evidence="13">The sequence shown here is derived from an EMBL/GenBank/DDBJ whole genome shotgun (WGS) entry which is preliminary data.</text>
</comment>
<keyword evidence="14" id="KW-1185">Reference proteome</keyword>
<dbReference type="PANTHER" id="PTHR19300:SF57">
    <property type="entry name" value="BETA-1,4-N-ACETYLGALACTOSAMINYLTRANSFERASE"/>
    <property type="match status" value="1"/>
</dbReference>
<reference evidence="13 14" key="1">
    <citation type="submission" date="2024-02" db="EMBL/GenBank/DDBJ databases">
        <authorList>
            <person name="Daric V."/>
            <person name="Darras S."/>
        </authorList>
    </citation>
    <scope>NUCLEOTIDE SEQUENCE [LARGE SCALE GENOMIC DNA]</scope>
</reference>
<evidence type="ECO:0000256" key="4">
    <source>
        <dbReference type="ARBA" id="ARBA00022676"/>
    </source>
</evidence>
<dbReference type="Pfam" id="PF02709">
    <property type="entry name" value="Glyco_transf_7C"/>
    <property type="match status" value="1"/>
</dbReference>
<evidence type="ECO:0000259" key="11">
    <source>
        <dbReference type="Pfam" id="PF02709"/>
    </source>
</evidence>